<feature type="chain" id="PRO_5023861250" description="Right handed beta helix domain-containing protein" evidence="1">
    <location>
        <begin position="21"/>
        <end position="371"/>
    </location>
</feature>
<organism evidence="2 3">
    <name type="scientific">Streblomastix strix</name>
    <dbReference type="NCBI Taxonomy" id="222440"/>
    <lineage>
        <taxon>Eukaryota</taxon>
        <taxon>Metamonada</taxon>
        <taxon>Preaxostyla</taxon>
        <taxon>Oxymonadida</taxon>
        <taxon>Streblomastigidae</taxon>
        <taxon>Streblomastix</taxon>
    </lineage>
</organism>
<dbReference type="OrthoDB" id="10674583at2759"/>
<evidence type="ECO:0000256" key="1">
    <source>
        <dbReference type="SAM" id="SignalP"/>
    </source>
</evidence>
<evidence type="ECO:0000313" key="2">
    <source>
        <dbReference type="EMBL" id="KAA6358368.1"/>
    </source>
</evidence>
<name>A0A5J4TJB5_9EUKA</name>
<proteinExistence type="predicted"/>
<protein>
    <recommendedName>
        <fullName evidence="4">Right handed beta helix domain-containing protein</fullName>
    </recommendedName>
</protein>
<feature type="non-terminal residue" evidence="2">
    <location>
        <position position="371"/>
    </location>
</feature>
<sequence length="371" mass="40369">MQFSHFVVILFIAFIVHIQAETNVRTLEGAIGKGNSNWIQKTLHLNDGKYISSGIDVSNIHISLIGSKNTEIEQDGVAISRAIFFGEESKISLQNLRFRSLGNLVAIIERQSMMIFADNTFVGSNIKNCFEVEGGELVINNLNLDFENSNERRISNLISFSELGGYIHVEKTQLDDIIIEGGRALLGNEYTNGISLVNCKFNKLHLDRSSTSNKANNIIGQADIVIKDCTFIDVENALVGGIVSGLNQNGKLLIVSSSFTNCHNTKIQQISLSNKQGTQTNITSGDATFKDTHFDNCDSEYGGGINFVSDGILLVKDCKFRNCISNQGRGGALYVQGSGEHTIKDCQFSSCIAQSDTISEGGSVYIAGGTN</sequence>
<evidence type="ECO:0000313" key="3">
    <source>
        <dbReference type="Proteomes" id="UP000324800"/>
    </source>
</evidence>
<evidence type="ECO:0008006" key="4">
    <source>
        <dbReference type="Google" id="ProtNLM"/>
    </source>
</evidence>
<gene>
    <name evidence="2" type="ORF">EZS28_046105</name>
</gene>
<dbReference type="AlphaFoldDB" id="A0A5J4TJB5"/>
<accession>A0A5J4TJB5</accession>
<feature type="signal peptide" evidence="1">
    <location>
        <begin position="1"/>
        <end position="20"/>
    </location>
</feature>
<reference evidence="2 3" key="1">
    <citation type="submission" date="2019-03" db="EMBL/GenBank/DDBJ databases">
        <title>Single cell metagenomics reveals metabolic interactions within the superorganism composed of flagellate Streblomastix strix and complex community of Bacteroidetes bacteria on its surface.</title>
        <authorList>
            <person name="Treitli S.C."/>
            <person name="Kolisko M."/>
            <person name="Husnik F."/>
            <person name="Keeling P."/>
            <person name="Hampl V."/>
        </authorList>
    </citation>
    <scope>NUCLEOTIDE SEQUENCE [LARGE SCALE GENOMIC DNA]</scope>
    <source>
        <strain evidence="2">ST1C</strain>
    </source>
</reference>
<dbReference type="Proteomes" id="UP000324800">
    <property type="component" value="Unassembled WGS sequence"/>
</dbReference>
<comment type="caution">
    <text evidence="2">The sequence shown here is derived from an EMBL/GenBank/DDBJ whole genome shotgun (WGS) entry which is preliminary data.</text>
</comment>
<keyword evidence="1" id="KW-0732">Signal</keyword>
<dbReference type="SUPFAM" id="SSF51126">
    <property type="entry name" value="Pectin lyase-like"/>
    <property type="match status" value="1"/>
</dbReference>
<dbReference type="EMBL" id="SNRW01029960">
    <property type="protein sequence ID" value="KAA6358368.1"/>
    <property type="molecule type" value="Genomic_DNA"/>
</dbReference>
<dbReference type="InterPro" id="IPR011050">
    <property type="entry name" value="Pectin_lyase_fold/virulence"/>
</dbReference>